<dbReference type="PANTHER" id="PTHR42709:SF2">
    <property type="entry name" value="INNER MEMBRANE PROTEIN YOHD"/>
    <property type="match status" value="1"/>
</dbReference>
<organism evidence="3">
    <name type="scientific">Geobacter metallireducens</name>
    <dbReference type="NCBI Taxonomy" id="28232"/>
    <lineage>
        <taxon>Bacteria</taxon>
        <taxon>Pseudomonadati</taxon>
        <taxon>Thermodesulfobacteriota</taxon>
        <taxon>Desulfuromonadia</taxon>
        <taxon>Geobacterales</taxon>
        <taxon>Geobacteraceae</taxon>
        <taxon>Geobacter</taxon>
    </lineage>
</organism>
<reference evidence="3" key="1">
    <citation type="journal article" date="2020" name="mSystems">
        <title>Genome- and Community-Level Interaction Insights into Carbon Utilization and Element Cycling Functions of Hydrothermarchaeota in Hydrothermal Sediment.</title>
        <authorList>
            <person name="Zhou Z."/>
            <person name="Liu Y."/>
            <person name="Xu W."/>
            <person name="Pan J."/>
            <person name="Luo Z.H."/>
            <person name="Li M."/>
        </authorList>
    </citation>
    <scope>NUCLEOTIDE SEQUENCE [LARGE SCALE GENOMIC DNA]</scope>
    <source>
        <strain evidence="3">SpSt-349</strain>
    </source>
</reference>
<feature type="domain" description="VTT" evidence="2">
    <location>
        <begin position="29"/>
        <end position="145"/>
    </location>
</feature>
<dbReference type="Pfam" id="PF09335">
    <property type="entry name" value="VTT_dom"/>
    <property type="match status" value="1"/>
</dbReference>
<evidence type="ECO:0000313" key="3">
    <source>
        <dbReference type="EMBL" id="HEN42579.1"/>
    </source>
</evidence>
<dbReference type="PANTHER" id="PTHR42709">
    <property type="entry name" value="ALKALINE PHOSPHATASE LIKE PROTEIN"/>
    <property type="match status" value="1"/>
</dbReference>
<keyword evidence="1" id="KW-0472">Membrane</keyword>
<accession>A0A831XEL9</accession>
<proteinExistence type="predicted"/>
<keyword evidence="1" id="KW-1133">Transmembrane helix</keyword>
<feature type="transmembrane region" description="Helical" evidence="1">
    <location>
        <begin position="41"/>
        <end position="64"/>
    </location>
</feature>
<dbReference type="InterPro" id="IPR032816">
    <property type="entry name" value="VTT_dom"/>
</dbReference>
<gene>
    <name evidence="3" type="ORF">ENQ87_09405</name>
</gene>
<name>A0A831XEL9_GEOME</name>
<protein>
    <submittedName>
        <fullName evidence="3">DedA family protein</fullName>
    </submittedName>
</protein>
<dbReference type="EMBL" id="DSOV01000043">
    <property type="protein sequence ID" value="HEN42579.1"/>
    <property type="molecule type" value="Genomic_DNA"/>
</dbReference>
<feature type="transmembrane region" description="Helical" evidence="1">
    <location>
        <begin position="12"/>
        <end position="35"/>
    </location>
</feature>
<sequence>MHHLFGEYLQQHGYWVLFLWTFLEGEAGLILAGFLAFQGYLALPGVIATALGGAFLGDQFYFYLGRWKGPRLLKMFTLIARKFRKALRLIEKYGTFVAFVSRYTYGFRIILPIILGMTTFPASRFLWLNMASALLWAVIFSLAGYFFGKSASLFVDDVSRYEMHLLAILAGLICCMWLFHFVHGWFRRKPARTRLRRMREGRLIRTGYPGEPDDRIDEE</sequence>
<dbReference type="AlphaFoldDB" id="A0A831XEL9"/>
<dbReference type="GO" id="GO:0005886">
    <property type="term" value="C:plasma membrane"/>
    <property type="evidence" value="ECO:0007669"/>
    <property type="project" value="TreeGrafter"/>
</dbReference>
<dbReference type="InterPro" id="IPR051311">
    <property type="entry name" value="DedA_domain"/>
</dbReference>
<evidence type="ECO:0000259" key="2">
    <source>
        <dbReference type="Pfam" id="PF09335"/>
    </source>
</evidence>
<keyword evidence="1" id="KW-0812">Transmembrane</keyword>
<feature type="transmembrane region" description="Helical" evidence="1">
    <location>
        <begin position="167"/>
        <end position="186"/>
    </location>
</feature>
<feature type="transmembrane region" description="Helical" evidence="1">
    <location>
        <begin position="125"/>
        <end position="147"/>
    </location>
</feature>
<evidence type="ECO:0000256" key="1">
    <source>
        <dbReference type="SAM" id="Phobius"/>
    </source>
</evidence>
<comment type="caution">
    <text evidence="3">The sequence shown here is derived from an EMBL/GenBank/DDBJ whole genome shotgun (WGS) entry which is preliminary data.</text>
</comment>